<feature type="compositionally biased region" description="Polar residues" evidence="1">
    <location>
        <begin position="66"/>
        <end position="78"/>
    </location>
</feature>
<accession>A0A6A6F6X1</accession>
<dbReference type="EMBL" id="ML992690">
    <property type="protein sequence ID" value="KAF2208949.1"/>
    <property type="molecule type" value="Genomic_DNA"/>
</dbReference>
<gene>
    <name evidence="2" type="ORF">CERZMDRAFT_100938</name>
</gene>
<sequence>MELQMETPETTTARSLSIPRRQQRRDRVRAGSHEEVKAVGRVESSRCAPSPPSHSPYTHHTTPTSAGSDMQSETSTLTLRPHLPIAHDSDLPKSPDPDTPTSDEFIFSTKRRHARLSMDFRPVEPVSRKQEMQRSFRLVSTIGFTSLVTGT</sequence>
<dbReference type="AlphaFoldDB" id="A0A6A6F6X1"/>
<protein>
    <submittedName>
        <fullName evidence="2">Uncharacterized protein</fullName>
    </submittedName>
</protein>
<feature type="compositionally biased region" description="Basic and acidic residues" evidence="1">
    <location>
        <begin position="85"/>
        <end position="96"/>
    </location>
</feature>
<evidence type="ECO:0000313" key="3">
    <source>
        <dbReference type="Proteomes" id="UP000799539"/>
    </source>
</evidence>
<feature type="compositionally biased region" description="Basic and acidic residues" evidence="1">
    <location>
        <begin position="28"/>
        <end position="44"/>
    </location>
</feature>
<feature type="region of interest" description="Disordered" evidence="1">
    <location>
        <begin position="1"/>
        <end position="104"/>
    </location>
</feature>
<reference evidence="2" key="1">
    <citation type="journal article" date="2020" name="Stud. Mycol.">
        <title>101 Dothideomycetes genomes: a test case for predicting lifestyles and emergence of pathogens.</title>
        <authorList>
            <person name="Haridas S."/>
            <person name="Albert R."/>
            <person name="Binder M."/>
            <person name="Bloem J."/>
            <person name="Labutti K."/>
            <person name="Salamov A."/>
            <person name="Andreopoulos B."/>
            <person name="Baker S."/>
            <person name="Barry K."/>
            <person name="Bills G."/>
            <person name="Bluhm B."/>
            <person name="Cannon C."/>
            <person name="Castanera R."/>
            <person name="Culley D."/>
            <person name="Daum C."/>
            <person name="Ezra D."/>
            <person name="Gonzalez J."/>
            <person name="Henrissat B."/>
            <person name="Kuo A."/>
            <person name="Liang C."/>
            <person name="Lipzen A."/>
            <person name="Lutzoni F."/>
            <person name="Magnuson J."/>
            <person name="Mondo S."/>
            <person name="Nolan M."/>
            <person name="Ohm R."/>
            <person name="Pangilinan J."/>
            <person name="Park H.-J."/>
            <person name="Ramirez L."/>
            <person name="Alfaro M."/>
            <person name="Sun H."/>
            <person name="Tritt A."/>
            <person name="Yoshinaga Y."/>
            <person name="Zwiers L.-H."/>
            <person name="Turgeon B."/>
            <person name="Goodwin S."/>
            <person name="Spatafora J."/>
            <person name="Crous P."/>
            <person name="Grigoriev I."/>
        </authorList>
    </citation>
    <scope>NUCLEOTIDE SEQUENCE</scope>
    <source>
        <strain evidence="2">SCOH1-5</strain>
    </source>
</reference>
<feature type="compositionally biased region" description="Low complexity" evidence="1">
    <location>
        <begin position="55"/>
        <end position="65"/>
    </location>
</feature>
<proteinExistence type="predicted"/>
<name>A0A6A6F6X1_9PEZI</name>
<evidence type="ECO:0000256" key="1">
    <source>
        <dbReference type="SAM" id="MobiDB-lite"/>
    </source>
</evidence>
<dbReference type="Proteomes" id="UP000799539">
    <property type="component" value="Unassembled WGS sequence"/>
</dbReference>
<organism evidence="2 3">
    <name type="scientific">Cercospora zeae-maydis SCOH1-5</name>
    <dbReference type="NCBI Taxonomy" id="717836"/>
    <lineage>
        <taxon>Eukaryota</taxon>
        <taxon>Fungi</taxon>
        <taxon>Dikarya</taxon>
        <taxon>Ascomycota</taxon>
        <taxon>Pezizomycotina</taxon>
        <taxon>Dothideomycetes</taxon>
        <taxon>Dothideomycetidae</taxon>
        <taxon>Mycosphaerellales</taxon>
        <taxon>Mycosphaerellaceae</taxon>
        <taxon>Cercospora</taxon>
    </lineage>
</organism>
<evidence type="ECO:0000313" key="2">
    <source>
        <dbReference type="EMBL" id="KAF2208949.1"/>
    </source>
</evidence>
<keyword evidence="3" id="KW-1185">Reference proteome</keyword>